<dbReference type="InterPro" id="IPR000524">
    <property type="entry name" value="Tscrpt_reg_HTH_GntR"/>
</dbReference>
<sequence length="251" mass="27779">MTRDANRSATRATAPTFSPLYRQIKDFLIGSLERGEWGPGDAIPSEGELAQRFNVSQGTVRKAIDEMAAENLLVRRQGKGTFVSTHSDPRSFYRFLRLLPDDGVAVPSASDPFYCENVSATPEVAAALGLQPGDPVIHVKRLLRFAGETVVFDQIYLAADLFSGLTLEALRGGERSLYSLFESDFGVRMINAEERLRAIAADPESADLLGVAVGDPLLLVERTAYTYGNKPVEWRRGLYCTRNHYYRNDLG</sequence>
<gene>
    <name evidence="5" type="ORF">BJN45_15020</name>
</gene>
<organism evidence="5 6">
    <name type="scientific">Azonexus hydrophilus</name>
    <dbReference type="NCBI Taxonomy" id="418702"/>
    <lineage>
        <taxon>Bacteria</taxon>
        <taxon>Pseudomonadati</taxon>
        <taxon>Pseudomonadota</taxon>
        <taxon>Betaproteobacteria</taxon>
        <taxon>Rhodocyclales</taxon>
        <taxon>Azonexaceae</taxon>
        <taxon>Azonexus</taxon>
    </lineage>
</organism>
<dbReference type="SUPFAM" id="SSF46785">
    <property type="entry name" value="Winged helix' DNA-binding domain"/>
    <property type="match status" value="1"/>
</dbReference>
<dbReference type="GO" id="GO:0045892">
    <property type="term" value="P:negative regulation of DNA-templated transcription"/>
    <property type="evidence" value="ECO:0007669"/>
    <property type="project" value="TreeGrafter"/>
</dbReference>
<dbReference type="InterPro" id="IPR036390">
    <property type="entry name" value="WH_DNA-bd_sf"/>
</dbReference>
<evidence type="ECO:0000256" key="1">
    <source>
        <dbReference type="ARBA" id="ARBA00023015"/>
    </source>
</evidence>
<reference evidence="5 6" key="1">
    <citation type="submission" date="2016-10" db="EMBL/GenBank/DDBJ databases">
        <title>Alkaliphiles isolated from bioreactors.</title>
        <authorList>
            <person name="Salah Z."/>
            <person name="Rout S.P."/>
            <person name="Humphreys P.N."/>
        </authorList>
    </citation>
    <scope>NUCLEOTIDE SEQUENCE [LARGE SCALE GENOMIC DNA]</scope>
    <source>
        <strain evidence="5 6">ZS02</strain>
    </source>
</reference>
<dbReference type="EMBL" id="MTHD01000005">
    <property type="protein sequence ID" value="OMG52661.1"/>
    <property type="molecule type" value="Genomic_DNA"/>
</dbReference>
<dbReference type="Pfam" id="PF00392">
    <property type="entry name" value="GntR"/>
    <property type="match status" value="1"/>
</dbReference>
<name>A0A1R1I1N6_9RHOO</name>
<dbReference type="Pfam" id="PF07702">
    <property type="entry name" value="UTRA"/>
    <property type="match status" value="1"/>
</dbReference>
<dbReference type="OrthoDB" id="2530535at2"/>
<evidence type="ECO:0000313" key="6">
    <source>
        <dbReference type="Proteomes" id="UP000187526"/>
    </source>
</evidence>
<accession>A0A1R1I1N6</accession>
<evidence type="ECO:0000313" key="5">
    <source>
        <dbReference type="EMBL" id="OMG52661.1"/>
    </source>
</evidence>
<dbReference type="Gene3D" id="1.10.10.10">
    <property type="entry name" value="Winged helix-like DNA-binding domain superfamily/Winged helix DNA-binding domain"/>
    <property type="match status" value="1"/>
</dbReference>
<dbReference type="STRING" id="418702.BJN45_15020"/>
<dbReference type="GO" id="GO:0003700">
    <property type="term" value="F:DNA-binding transcription factor activity"/>
    <property type="evidence" value="ECO:0007669"/>
    <property type="project" value="InterPro"/>
</dbReference>
<protein>
    <submittedName>
        <fullName evidence="5">GntR family transcriptional regulator</fullName>
    </submittedName>
</protein>
<keyword evidence="1" id="KW-0805">Transcription regulation</keyword>
<dbReference type="InterPro" id="IPR050679">
    <property type="entry name" value="Bact_HTH_transcr_reg"/>
</dbReference>
<dbReference type="Proteomes" id="UP000187526">
    <property type="component" value="Unassembled WGS sequence"/>
</dbReference>
<dbReference type="SUPFAM" id="SSF64288">
    <property type="entry name" value="Chorismate lyase-like"/>
    <property type="match status" value="1"/>
</dbReference>
<keyword evidence="2" id="KW-0238">DNA-binding</keyword>
<dbReference type="PANTHER" id="PTHR44846:SF1">
    <property type="entry name" value="MANNOSYL-D-GLYCERATE TRANSPORT_METABOLISM SYSTEM REPRESSOR MNGR-RELATED"/>
    <property type="match status" value="1"/>
</dbReference>
<dbReference type="PRINTS" id="PR00035">
    <property type="entry name" value="HTHGNTR"/>
</dbReference>
<dbReference type="RefSeq" id="WP_076096788.1">
    <property type="nucleotide sequence ID" value="NZ_MTHD01000005.1"/>
</dbReference>
<comment type="caution">
    <text evidence="5">The sequence shown here is derived from an EMBL/GenBank/DDBJ whole genome shotgun (WGS) entry which is preliminary data.</text>
</comment>
<keyword evidence="3" id="KW-0804">Transcription</keyword>
<dbReference type="PANTHER" id="PTHR44846">
    <property type="entry name" value="MANNOSYL-D-GLYCERATE TRANSPORT/METABOLISM SYSTEM REPRESSOR MNGR-RELATED"/>
    <property type="match status" value="1"/>
</dbReference>
<dbReference type="InterPro" id="IPR011663">
    <property type="entry name" value="UTRA"/>
</dbReference>
<dbReference type="GO" id="GO:0003677">
    <property type="term" value="F:DNA binding"/>
    <property type="evidence" value="ECO:0007669"/>
    <property type="project" value="UniProtKB-KW"/>
</dbReference>
<dbReference type="SMART" id="SM00866">
    <property type="entry name" value="UTRA"/>
    <property type="match status" value="1"/>
</dbReference>
<dbReference type="FunFam" id="1.10.10.10:FF:000079">
    <property type="entry name" value="GntR family transcriptional regulator"/>
    <property type="match status" value="1"/>
</dbReference>
<dbReference type="PROSITE" id="PS50949">
    <property type="entry name" value="HTH_GNTR"/>
    <property type="match status" value="1"/>
</dbReference>
<proteinExistence type="predicted"/>
<dbReference type="InterPro" id="IPR036388">
    <property type="entry name" value="WH-like_DNA-bd_sf"/>
</dbReference>
<dbReference type="InterPro" id="IPR028978">
    <property type="entry name" value="Chorismate_lyase_/UTRA_dom_sf"/>
</dbReference>
<dbReference type="Gene3D" id="3.40.1410.10">
    <property type="entry name" value="Chorismate lyase-like"/>
    <property type="match status" value="1"/>
</dbReference>
<evidence type="ECO:0000256" key="3">
    <source>
        <dbReference type="ARBA" id="ARBA00023163"/>
    </source>
</evidence>
<evidence type="ECO:0000259" key="4">
    <source>
        <dbReference type="PROSITE" id="PS50949"/>
    </source>
</evidence>
<keyword evidence="6" id="KW-1185">Reference proteome</keyword>
<evidence type="ECO:0000256" key="2">
    <source>
        <dbReference type="ARBA" id="ARBA00023125"/>
    </source>
</evidence>
<dbReference type="CDD" id="cd07377">
    <property type="entry name" value="WHTH_GntR"/>
    <property type="match status" value="1"/>
</dbReference>
<feature type="domain" description="HTH gntR-type" evidence="4">
    <location>
        <begin position="18"/>
        <end position="86"/>
    </location>
</feature>
<dbReference type="AlphaFoldDB" id="A0A1R1I1N6"/>
<dbReference type="SMART" id="SM00345">
    <property type="entry name" value="HTH_GNTR"/>
    <property type="match status" value="1"/>
</dbReference>